<evidence type="ECO:0000259" key="1">
    <source>
        <dbReference type="SMART" id="SM01126"/>
    </source>
</evidence>
<dbReference type="Proteomes" id="UP000662914">
    <property type="component" value="Chromosome"/>
</dbReference>
<protein>
    <submittedName>
        <fullName evidence="2">ISXO2-like transposase domain protein</fullName>
    </submittedName>
</protein>
<dbReference type="KEGG" id="ddz:DSYM_28320"/>
<organism evidence="2 3">
    <name type="scientific">Candidatus Desulfobacillus denitrificans</name>
    <dbReference type="NCBI Taxonomy" id="2608985"/>
    <lineage>
        <taxon>Bacteria</taxon>
        <taxon>Pseudomonadati</taxon>
        <taxon>Pseudomonadota</taxon>
        <taxon>Betaproteobacteria</taxon>
        <taxon>Candidatus Desulfobacillus</taxon>
    </lineage>
</organism>
<name>A0A809R3F6_9PROT</name>
<dbReference type="NCBIfam" id="NF033547">
    <property type="entry name" value="transpos_IS1595"/>
    <property type="match status" value="1"/>
</dbReference>
<dbReference type="InterPro" id="IPR024445">
    <property type="entry name" value="Tnp_ISXO2-like"/>
</dbReference>
<dbReference type="InterPro" id="IPR024442">
    <property type="entry name" value="Transposase_Zn_ribbon"/>
</dbReference>
<evidence type="ECO:0000313" key="3">
    <source>
        <dbReference type="Proteomes" id="UP000662914"/>
    </source>
</evidence>
<sequence length="315" mass="35453">MPKNKVQFQRGMGLREFMDKYGTTEQCEQALFAWRWPRGFVCPECGHTAYCALKGRRLIQCNACRRQTSVTAGTLFAGSKLPLSVWFLAMHLIGQAKNGISSLELSRQLAISQNSAWLMKHKLMQAMLERDAGRQLKGLVQLDDAYWGGRRRGGKRGRGTRGKTPFVAAVETDAAGRPRRMSFNRVKGFRSKEIARWSRTKLAPGTTVHSDGLACFAAVNQAGCTHRPTVMSGPGIERRRLALTWVDTMLGNVKNAIHGTYHAIREKHLPRYLAEYSYRFNRRFDLASMLARLAAAAAQTPPMPYRLVKLAEAHW</sequence>
<dbReference type="Pfam" id="PF12762">
    <property type="entry name" value="DDE_Tnp_IS1595"/>
    <property type="match status" value="1"/>
</dbReference>
<proteinExistence type="predicted"/>
<dbReference type="AlphaFoldDB" id="A0A809R3F6"/>
<feature type="domain" description="ISXO2-like transposase" evidence="1">
    <location>
        <begin position="135"/>
        <end position="281"/>
    </location>
</feature>
<dbReference type="SMART" id="SM01126">
    <property type="entry name" value="DDE_Tnp_IS1595"/>
    <property type="match status" value="1"/>
</dbReference>
<gene>
    <name evidence="2" type="ORF">DSYM_28320</name>
</gene>
<dbReference type="EMBL" id="AP021857">
    <property type="protein sequence ID" value="BBO22133.1"/>
    <property type="molecule type" value="Genomic_DNA"/>
</dbReference>
<reference evidence="2" key="1">
    <citation type="journal article" name="DNA Res.">
        <title>The physiological potential of anammox bacteria as revealed by their core genome structure.</title>
        <authorList>
            <person name="Okubo T."/>
            <person name="Toyoda A."/>
            <person name="Fukuhara K."/>
            <person name="Uchiyama I."/>
            <person name="Harigaya Y."/>
            <person name="Kuroiwa M."/>
            <person name="Suzuki T."/>
            <person name="Murakami Y."/>
            <person name="Suwa Y."/>
            <person name="Takami H."/>
        </authorList>
    </citation>
    <scope>NUCLEOTIDE SEQUENCE</scope>
    <source>
        <strain evidence="2">317325-3</strain>
    </source>
</reference>
<dbReference type="Pfam" id="PF12760">
    <property type="entry name" value="Zn_ribbon_IS1595"/>
    <property type="match status" value="1"/>
</dbReference>
<evidence type="ECO:0000313" key="2">
    <source>
        <dbReference type="EMBL" id="BBO22133.1"/>
    </source>
</evidence>
<accession>A0A809R3F6</accession>